<dbReference type="EMBL" id="HBUE01162723">
    <property type="protein sequence ID" value="CAG6511117.1"/>
    <property type="molecule type" value="Transcribed_RNA"/>
</dbReference>
<evidence type="ECO:0000256" key="1">
    <source>
        <dbReference type="SAM" id="MobiDB-lite"/>
    </source>
</evidence>
<accession>A0A8D8DJU8</accession>
<dbReference type="AlphaFoldDB" id="A0A8D8DJU8"/>
<proteinExistence type="predicted"/>
<organism evidence="2">
    <name type="scientific">Culex pipiens</name>
    <name type="common">House mosquito</name>
    <dbReference type="NCBI Taxonomy" id="7175"/>
    <lineage>
        <taxon>Eukaryota</taxon>
        <taxon>Metazoa</taxon>
        <taxon>Ecdysozoa</taxon>
        <taxon>Arthropoda</taxon>
        <taxon>Hexapoda</taxon>
        <taxon>Insecta</taxon>
        <taxon>Pterygota</taxon>
        <taxon>Neoptera</taxon>
        <taxon>Endopterygota</taxon>
        <taxon>Diptera</taxon>
        <taxon>Nematocera</taxon>
        <taxon>Culicoidea</taxon>
        <taxon>Culicidae</taxon>
        <taxon>Culicinae</taxon>
        <taxon>Culicini</taxon>
        <taxon>Culex</taxon>
        <taxon>Culex</taxon>
    </lineage>
</organism>
<dbReference type="EMBL" id="HBUE01267913">
    <property type="protein sequence ID" value="CAG6562522.1"/>
    <property type="molecule type" value="Transcribed_RNA"/>
</dbReference>
<feature type="region of interest" description="Disordered" evidence="1">
    <location>
        <begin position="66"/>
        <end position="110"/>
    </location>
</feature>
<name>A0A8D8DJU8_CULPI</name>
<protein>
    <submittedName>
        <fullName evidence="2">(northern house mosquito) hypothetical protein</fullName>
    </submittedName>
</protein>
<sequence length="139" mass="15032">MSSAELIISVVQRFGFSGSVLRNSTCCWDSFPMSNVVDEASSRSKMEWCSKMPMCESSPVPPPPPFIMSSGPKWSGGRANSLSYSWSSSGSCSGSASSSSSTSSTTTMAERSSRPFSCSYFFSIARVGTWRHSCLRRIS</sequence>
<feature type="compositionally biased region" description="Low complexity" evidence="1">
    <location>
        <begin position="81"/>
        <end position="110"/>
    </location>
</feature>
<reference evidence="2" key="1">
    <citation type="submission" date="2021-05" db="EMBL/GenBank/DDBJ databases">
        <authorList>
            <person name="Alioto T."/>
            <person name="Alioto T."/>
            <person name="Gomez Garrido J."/>
        </authorList>
    </citation>
    <scope>NUCLEOTIDE SEQUENCE</scope>
</reference>
<evidence type="ECO:0000313" key="2">
    <source>
        <dbReference type="EMBL" id="CAG6511117.1"/>
    </source>
</evidence>